<dbReference type="Pfam" id="PF13336">
    <property type="entry name" value="AcetylCoA_hyd_C"/>
    <property type="match status" value="1"/>
</dbReference>
<evidence type="ECO:0000313" key="4">
    <source>
        <dbReference type="EMBL" id="SFI74100.1"/>
    </source>
</evidence>
<accession>A0A1I3KP22</accession>
<dbReference type="EMBL" id="FORO01000004">
    <property type="protein sequence ID" value="SFI74100.1"/>
    <property type="molecule type" value="Genomic_DNA"/>
</dbReference>
<feature type="domain" description="Acetyl-CoA hydrolase/transferase C-terminal" evidence="3">
    <location>
        <begin position="329"/>
        <end position="474"/>
    </location>
</feature>
<dbReference type="OMA" id="SCIVPMV"/>
<dbReference type="Gene3D" id="3.40.1080.20">
    <property type="entry name" value="Acetyl-CoA hydrolase/transferase C-terminal domain"/>
    <property type="match status" value="1"/>
</dbReference>
<dbReference type="InterPro" id="IPR038460">
    <property type="entry name" value="AcetylCoA_hyd_C_sf"/>
</dbReference>
<gene>
    <name evidence="4" type="ORF">SAMN05443661_104146</name>
</gene>
<dbReference type="OrthoDB" id="147145at2157"/>
<feature type="domain" description="Acetyl-CoA hydrolase/transferase N-terminal" evidence="2">
    <location>
        <begin position="24"/>
        <end position="223"/>
    </location>
</feature>
<keyword evidence="4" id="KW-0808">Transferase</keyword>
<evidence type="ECO:0000259" key="3">
    <source>
        <dbReference type="Pfam" id="PF13336"/>
    </source>
</evidence>
<dbReference type="GO" id="GO:0008775">
    <property type="term" value="F:acetate CoA-transferase activity"/>
    <property type="evidence" value="ECO:0007669"/>
    <property type="project" value="InterPro"/>
</dbReference>
<protein>
    <submittedName>
        <fullName evidence="4">Succinyl-CoA:acetate CoA-transferase</fullName>
    </submittedName>
</protein>
<dbReference type="Pfam" id="PF02550">
    <property type="entry name" value="AcetylCoA_hydro"/>
    <property type="match status" value="1"/>
</dbReference>
<dbReference type="GO" id="GO:0003986">
    <property type="term" value="F:acetyl-CoA hydrolase activity"/>
    <property type="evidence" value="ECO:0007669"/>
    <property type="project" value="TreeGrafter"/>
</dbReference>
<sequence>MSTPTLTDDLPPRIDHEASLPVVDADAAAATIDDDATVAVSGFGSVGDPKAVPLALARAADAGDRDPGLTIVSGGSVGDPLDTTLVEAGGVDRRYPFVATDAARTAVNDRSIAFADRSIAGMSDDIRLGRVADPDVALVEAVAVGSDWLIPSTSVGQTPAYVRAADEVIVEVNDAQPRALAQFHDVVVRDVPPNRTPIDLASPGDRIGDAAVSFDPSKLRAVVRTDDRDDPYVFREPTDADQAIADNLISLLETEYETDPVFGAAPTLQFGVGSLGNALMSALSDSTLADSDTGLRYFGEVIQDGLLDLLEDGVLEAASATSLALSAEGQDRLFESPSAFAEDIVLRPSDISNAPSLIDRFGVVAVNSAIEVDLYGHVNATHIGGSRLVSGVGGSVDFNPNAHLTVIATPATAAGGEISTIVPEVTHVDVTEHAVDAVVTEHGVADLRGTSPLERAAALVECATPEFRPALQEYVEQARERGGHVPRAPERAVNWPE</sequence>
<dbReference type="InterPro" id="IPR003702">
    <property type="entry name" value="ActCoA_hydro_N"/>
</dbReference>
<evidence type="ECO:0000313" key="5">
    <source>
        <dbReference type="Proteomes" id="UP000182829"/>
    </source>
</evidence>
<dbReference type="GO" id="GO:0006083">
    <property type="term" value="P:acetate metabolic process"/>
    <property type="evidence" value="ECO:0007669"/>
    <property type="project" value="InterPro"/>
</dbReference>
<dbReference type="GeneID" id="14208047"/>
<dbReference type="PANTHER" id="PTHR43609">
    <property type="entry name" value="ACETYL-COA HYDROLASE"/>
    <property type="match status" value="1"/>
</dbReference>
<dbReference type="AlphaFoldDB" id="A0A1I3KP22"/>
<dbReference type="InterPro" id="IPR037171">
    <property type="entry name" value="NagB/RpiA_transferase-like"/>
</dbReference>
<dbReference type="RefSeq" id="WP_005579185.1">
    <property type="nucleotide sequence ID" value="NZ_FORO01000004.1"/>
</dbReference>
<dbReference type="Gene3D" id="3.30.750.70">
    <property type="entry name" value="4-hydroxybutyrate coenzyme like domains"/>
    <property type="match status" value="1"/>
</dbReference>
<proteinExistence type="inferred from homology"/>
<dbReference type="Proteomes" id="UP000182829">
    <property type="component" value="Unassembled WGS sequence"/>
</dbReference>
<evidence type="ECO:0000259" key="2">
    <source>
        <dbReference type="Pfam" id="PF02550"/>
    </source>
</evidence>
<comment type="similarity">
    <text evidence="1">Belongs to the acetyl-CoA hydrolase/transferase family.</text>
</comment>
<dbReference type="InterPro" id="IPR026888">
    <property type="entry name" value="AcetylCoA_hyd_C"/>
</dbReference>
<reference evidence="4 5" key="1">
    <citation type="submission" date="2016-10" db="EMBL/GenBank/DDBJ databases">
        <authorList>
            <person name="de Groot N.N."/>
        </authorList>
    </citation>
    <scope>NUCLEOTIDE SEQUENCE [LARGE SCALE GENOMIC DNA]</scope>
    <source>
        <strain evidence="4 5">SP2</strain>
    </source>
</reference>
<dbReference type="PANTHER" id="PTHR43609:SF1">
    <property type="entry name" value="ACETYL-COA HYDROLASE"/>
    <property type="match status" value="1"/>
</dbReference>
<dbReference type="SUPFAM" id="SSF100950">
    <property type="entry name" value="NagB/RpiA/CoA transferase-like"/>
    <property type="match status" value="2"/>
</dbReference>
<name>A0A1I3KP22_9EURY</name>
<evidence type="ECO:0000256" key="1">
    <source>
        <dbReference type="ARBA" id="ARBA00009632"/>
    </source>
</evidence>
<dbReference type="Gene3D" id="3.40.1080.10">
    <property type="entry name" value="Glutaconate Coenzyme A-transferase"/>
    <property type="match status" value="1"/>
</dbReference>
<organism evidence="4 5">
    <name type="scientific">Natronobacterium gregoryi</name>
    <dbReference type="NCBI Taxonomy" id="44930"/>
    <lineage>
        <taxon>Archaea</taxon>
        <taxon>Methanobacteriati</taxon>
        <taxon>Methanobacteriota</taxon>
        <taxon>Stenosarchaea group</taxon>
        <taxon>Halobacteria</taxon>
        <taxon>Halobacteriales</taxon>
        <taxon>Natrialbaceae</taxon>
        <taxon>Natronobacterium</taxon>
    </lineage>
</organism>
<dbReference type="InterPro" id="IPR046433">
    <property type="entry name" value="ActCoA_hydro"/>
</dbReference>